<keyword evidence="1 4" id="KW-0349">Heme</keyword>
<evidence type="ECO:0000313" key="6">
    <source>
        <dbReference type="EMBL" id="BCX46511.1"/>
    </source>
</evidence>
<evidence type="ECO:0000256" key="4">
    <source>
        <dbReference type="PROSITE-ProRule" id="PRU00433"/>
    </source>
</evidence>
<dbReference type="Pfam" id="PF23500">
    <property type="entry name" value="DUF7133"/>
    <property type="match status" value="2"/>
</dbReference>
<dbReference type="PANTHER" id="PTHR33546:SF1">
    <property type="entry name" value="LARGE, MULTIFUNCTIONAL SECRETED PROTEIN"/>
    <property type="match status" value="1"/>
</dbReference>
<dbReference type="CDD" id="cd01834">
    <property type="entry name" value="SGNH_hydrolase_like_2"/>
    <property type="match status" value="1"/>
</dbReference>
<dbReference type="InterPro" id="IPR036514">
    <property type="entry name" value="SGNH_hydro_sf"/>
</dbReference>
<protein>
    <submittedName>
        <fullName evidence="6">Lipase</fullName>
    </submittedName>
</protein>
<dbReference type="Proteomes" id="UP001374893">
    <property type="component" value="Chromosome"/>
</dbReference>
<dbReference type="PANTHER" id="PTHR33546">
    <property type="entry name" value="LARGE, MULTIFUNCTIONAL SECRETED PROTEIN-RELATED"/>
    <property type="match status" value="1"/>
</dbReference>
<dbReference type="InterPro" id="IPR013428">
    <property type="entry name" value="Membrane-bound_put_N"/>
</dbReference>
<dbReference type="NCBIfam" id="TIGR02604">
    <property type="entry name" value="Piru_Ver_Nterm"/>
    <property type="match status" value="1"/>
</dbReference>
<evidence type="ECO:0000256" key="3">
    <source>
        <dbReference type="ARBA" id="ARBA00023004"/>
    </source>
</evidence>
<feature type="domain" description="Cytochrome c" evidence="5">
    <location>
        <begin position="869"/>
        <end position="966"/>
    </location>
</feature>
<dbReference type="EMBL" id="AP024702">
    <property type="protein sequence ID" value="BCX46511.1"/>
    <property type="molecule type" value="Genomic_DNA"/>
</dbReference>
<dbReference type="SUPFAM" id="SSF52266">
    <property type="entry name" value="SGNH hydrolase"/>
    <property type="match status" value="1"/>
</dbReference>
<dbReference type="Gene3D" id="2.120.10.30">
    <property type="entry name" value="TolB, C-terminal domain"/>
    <property type="match status" value="1"/>
</dbReference>
<keyword evidence="2 4" id="KW-0479">Metal-binding</keyword>
<reference evidence="6 7" key="1">
    <citation type="submission" date="2021-06" db="EMBL/GenBank/DDBJ databases">
        <title>Complete genome of Haloferula helveola possessing various polysaccharide degrading enzymes.</title>
        <authorList>
            <person name="Takami H."/>
            <person name="Huang C."/>
            <person name="Hamasaki K."/>
        </authorList>
    </citation>
    <scope>NUCLEOTIDE SEQUENCE [LARGE SCALE GENOMIC DNA]</scope>
    <source>
        <strain evidence="6 7">CN-1</strain>
    </source>
</reference>
<dbReference type="InterPro" id="IPR009056">
    <property type="entry name" value="Cyt_c-like_dom"/>
</dbReference>
<dbReference type="InterPro" id="IPR013830">
    <property type="entry name" value="SGNH_hydro"/>
</dbReference>
<dbReference type="InterPro" id="IPR011042">
    <property type="entry name" value="6-blade_b-propeller_TolB-like"/>
</dbReference>
<sequence length="1004" mass="111356">MLFGFALFRGKRGVAGTVTVPFMKSPVRSTLNLALLSLASAGLLATQADAQLPLQDNDTVCIVGNGLADRMQHDGWVETLIQSELADKKLSFRNLAFTGDTVTSRPRSKGFTSPEDYLSHCKADVVFVFFGYNESFAGDKGVDKFKQDLGGMVDKYRATKFNCESAPRLVLFSPIAHEDLRDPLLPDGKANNVNLALYTGAIKHVAEEKGVAFVDLFSPTQGLYSKADTPLTMNGIHLLPEGNRQLGEVIASALAGKEVKASPSMEPLREAVLDKNWHWHNRYRAVDGNDIWGGRSGLKFVNGQTNREVLAHELDMLDVMTANRDPKIWAVAKDQTYKVDDSNVPEPVEVISNVGGGSKSSSAAKEGSEEYLDGKEAIAKMHMPEGFEVNLFADEKMFPEMANPVQMQVDGKGRLWAACWGTYPKWEPLKEMTDSLLILPDEDRDGVADKAIEFAKVHNPLGFEFWAGGVIVASQPDILFLKDIDGDDKADIRIVLVQGIGSSDTHHSANNFIIGPDGALYWQSGVFLQNSFEHPWGSALHATASAMYRFDPRRYTITVHAGNSPNPHGTSFDRWGYHFANDGTGGRSYQVRPNGNGFKMFPLVKKEVRPVPADAIVSSANFPDDLQQDFLVCNSIGYLGIKRYELHRDGYKDGKTEFKLGEVWGTPTDSFFYSDDKNFRPTDAEFGSDGALYIADWQNIIIGHMQHNIRDPKRDKRHGRIYRMVYKDRPLQEPVAIDGQPIAALLENLKHPVDGVRHRTRIELSERERGEVIAAVTEWMKQFDPKKKEDAHSLLEALWVHQQFHVRNEGLLEAMLNSPEPHARVAAATVKHHWGPADPTKGKMPTQVDEQEQKIEVKVPDHLTGADAEAYKLGAEVYHRDAHCATCHQPDGKGMNPTYPPLAGTAWVTGSDERLAKLVLHGLWGKLEVNGTVYDPAKGVPPMTAFGALLNDEEAAAVMTYVRNSWGNKAAPVKPETVKKARAATSDRSIFWKPEELLKEHPME</sequence>
<dbReference type="Pfam" id="PF00034">
    <property type="entry name" value="Cytochrom_C"/>
    <property type="match status" value="1"/>
</dbReference>
<keyword evidence="3 4" id="KW-0408">Iron</keyword>
<evidence type="ECO:0000256" key="1">
    <source>
        <dbReference type="ARBA" id="ARBA00022617"/>
    </source>
</evidence>
<accession>A0ABM7RAW7</accession>
<gene>
    <name evidence="6" type="ORF">HAHE_04190</name>
</gene>
<dbReference type="PROSITE" id="PS51007">
    <property type="entry name" value="CYTC"/>
    <property type="match status" value="1"/>
</dbReference>
<evidence type="ECO:0000256" key="2">
    <source>
        <dbReference type="ARBA" id="ARBA00022723"/>
    </source>
</evidence>
<dbReference type="Pfam" id="PF13472">
    <property type="entry name" value="Lipase_GDSL_2"/>
    <property type="match status" value="1"/>
</dbReference>
<dbReference type="SUPFAM" id="SSF63829">
    <property type="entry name" value="Calcium-dependent phosphotriesterase"/>
    <property type="match status" value="1"/>
</dbReference>
<evidence type="ECO:0000259" key="5">
    <source>
        <dbReference type="PROSITE" id="PS51007"/>
    </source>
</evidence>
<dbReference type="Gene3D" id="1.10.760.10">
    <property type="entry name" value="Cytochrome c-like domain"/>
    <property type="match status" value="1"/>
</dbReference>
<dbReference type="InterPro" id="IPR055557">
    <property type="entry name" value="DUF7133"/>
</dbReference>
<organism evidence="6 7">
    <name type="scientific">Haloferula helveola</name>
    <dbReference type="NCBI Taxonomy" id="490095"/>
    <lineage>
        <taxon>Bacteria</taxon>
        <taxon>Pseudomonadati</taxon>
        <taxon>Verrucomicrobiota</taxon>
        <taxon>Verrucomicrobiia</taxon>
        <taxon>Verrucomicrobiales</taxon>
        <taxon>Verrucomicrobiaceae</taxon>
        <taxon>Haloferula</taxon>
    </lineage>
</organism>
<name>A0ABM7RAW7_9BACT</name>
<keyword evidence="7" id="KW-1185">Reference proteome</keyword>
<dbReference type="InterPro" id="IPR036909">
    <property type="entry name" value="Cyt_c-like_dom_sf"/>
</dbReference>
<dbReference type="SUPFAM" id="SSF46626">
    <property type="entry name" value="Cytochrome c"/>
    <property type="match status" value="1"/>
</dbReference>
<dbReference type="Gene3D" id="3.40.50.1110">
    <property type="entry name" value="SGNH hydrolase"/>
    <property type="match status" value="1"/>
</dbReference>
<proteinExistence type="predicted"/>
<evidence type="ECO:0000313" key="7">
    <source>
        <dbReference type="Proteomes" id="UP001374893"/>
    </source>
</evidence>